<accession>A0A0H3ZQ36</accession>
<proteinExistence type="predicted"/>
<name>A0A0H3ZQ36_9VIBR</name>
<evidence type="ECO:0000256" key="1">
    <source>
        <dbReference type="SAM" id="SignalP"/>
    </source>
</evidence>
<reference evidence="2" key="1">
    <citation type="journal article" date="2015" name="MBio">
        <title>Eco-Evolutionary Dynamics of Episomes among Ecologically Cohesive Bacterial Populations.</title>
        <authorList>
            <person name="Xue H."/>
            <person name="Cordero O.X."/>
            <person name="Camas F.M."/>
            <person name="Trimble W."/>
            <person name="Meyer F."/>
            <person name="Guglielmini J."/>
            <person name="Rocha E.P."/>
            <person name="Polz M.F."/>
        </authorList>
    </citation>
    <scope>NUCLEOTIDE SEQUENCE</scope>
    <source>
        <strain evidence="2">1F_146</strain>
    </source>
</reference>
<organism evidence="2">
    <name type="scientific">Vibrio tasmaniensis</name>
    <dbReference type="NCBI Taxonomy" id="212663"/>
    <lineage>
        <taxon>Bacteria</taxon>
        <taxon>Pseudomonadati</taxon>
        <taxon>Pseudomonadota</taxon>
        <taxon>Gammaproteobacteria</taxon>
        <taxon>Vibrionales</taxon>
        <taxon>Vibrionaceae</taxon>
        <taxon>Vibrio</taxon>
    </lineage>
</organism>
<feature type="signal peptide" evidence="1">
    <location>
        <begin position="1"/>
        <end position="17"/>
    </location>
</feature>
<protein>
    <submittedName>
        <fullName evidence="2">Uncharacterized protein</fullName>
    </submittedName>
</protein>
<dbReference type="EMBL" id="KP795575">
    <property type="protein sequence ID" value="AKN38330.1"/>
    <property type="molecule type" value="Genomic_DNA"/>
</dbReference>
<keyword evidence="1" id="KW-0732">Signal</keyword>
<evidence type="ECO:0000313" key="2">
    <source>
        <dbReference type="EMBL" id="AKN38330.1"/>
    </source>
</evidence>
<dbReference type="AlphaFoldDB" id="A0A0H3ZQ36"/>
<feature type="chain" id="PRO_5005205115" evidence="1">
    <location>
        <begin position="18"/>
        <end position="178"/>
    </location>
</feature>
<sequence length="178" mass="20700">MKTVLPLLLLTCASVQAQPHSPELTQLLSEIHEQYELAMINKRPYSQNLPDITKLPYFLQHIDETDTVESIRLNAYLQGLHTAYFDNAYNQKRLGGGSWFCMRDTMALDPRRHPEFLEDMIWMVLEKTAKNDPQKFRRANYAGSFGVDISMIINYGLQTEYPCYSPIPKSLQFNGWKY</sequence>